<evidence type="ECO:0000313" key="3">
    <source>
        <dbReference type="Proteomes" id="UP001487740"/>
    </source>
</evidence>
<dbReference type="EMBL" id="JARAKH010000019">
    <property type="protein sequence ID" value="KAK8394088.1"/>
    <property type="molecule type" value="Genomic_DNA"/>
</dbReference>
<name>A0AAW0U3V1_SCYPA</name>
<comment type="caution">
    <text evidence="2">The sequence shown here is derived from an EMBL/GenBank/DDBJ whole genome shotgun (WGS) entry which is preliminary data.</text>
</comment>
<accession>A0AAW0U3V1</accession>
<keyword evidence="3" id="KW-1185">Reference proteome</keyword>
<evidence type="ECO:0000256" key="1">
    <source>
        <dbReference type="SAM" id="MobiDB-lite"/>
    </source>
</evidence>
<proteinExistence type="predicted"/>
<organism evidence="2 3">
    <name type="scientific">Scylla paramamosain</name>
    <name type="common">Mud crab</name>
    <dbReference type="NCBI Taxonomy" id="85552"/>
    <lineage>
        <taxon>Eukaryota</taxon>
        <taxon>Metazoa</taxon>
        <taxon>Ecdysozoa</taxon>
        <taxon>Arthropoda</taxon>
        <taxon>Crustacea</taxon>
        <taxon>Multicrustacea</taxon>
        <taxon>Malacostraca</taxon>
        <taxon>Eumalacostraca</taxon>
        <taxon>Eucarida</taxon>
        <taxon>Decapoda</taxon>
        <taxon>Pleocyemata</taxon>
        <taxon>Brachyura</taxon>
        <taxon>Eubrachyura</taxon>
        <taxon>Portunoidea</taxon>
        <taxon>Portunidae</taxon>
        <taxon>Portuninae</taxon>
        <taxon>Scylla</taxon>
    </lineage>
</organism>
<gene>
    <name evidence="2" type="ORF">O3P69_006355</name>
</gene>
<protein>
    <submittedName>
        <fullName evidence="2">Uncharacterized protein</fullName>
    </submittedName>
</protein>
<sequence length="162" mass="18370">MTYERNDSIVWRNDMWVEPVFFPCLHKSTYGKIYEGNIREGGVFRKGVRAARAGPAGVAPARSVVRGVLYKWRAPIMANIRNQLLAAARGQRPSRPTPASRQEGHWPLAAWEQDLVPRMGKMRHTAAIYGCTARVTNHDRRDAATLNSRREARPRTSREECG</sequence>
<dbReference type="AlphaFoldDB" id="A0AAW0U3V1"/>
<evidence type="ECO:0000313" key="2">
    <source>
        <dbReference type="EMBL" id="KAK8394088.1"/>
    </source>
</evidence>
<reference evidence="2 3" key="1">
    <citation type="submission" date="2023-03" db="EMBL/GenBank/DDBJ databases">
        <title>High-quality genome of Scylla paramamosain provides insights in environmental adaptation.</title>
        <authorList>
            <person name="Zhang L."/>
        </authorList>
    </citation>
    <scope>NUCLEOTIDE SEQUENCE [LARGE SCALE GENOMIC DNA]</scope>
    <source>
        <strain evidence="2">LZ_2023a</strain>
        <tissue evidence="2">Muscle</tissue>
    </source>
</reference>
<feature type="region of interest" description="Disordered" evidence="1">
    <location>
        <begin position="140"/>
        <end position="162"/>
    </location>
</feature>
<dbReference type="Proteomes" id="UP001487740">
    <property type="component" value="Unassembled WGS sequence"/>
</dbReference>